<dbReference type="AlphaFoldDB" id="A0A7X0HRY5"/>
<name>A0A7X0HRY5_9BACI</name>
<dbReference type="Gene3D" id="3.30.420.10">
    <property type="entry name" value="Ribonuclease H-like superfamily/Ribonuclease H"/>
    <property type="match status" value="1"/>
</dbReference>
<comment type="caution">
    <text evidence="5">The sequence shown here is derived from an EMBL/GenBank/DDBJ whole genome shotgun (WGS) entry which is preliminary data.</text>
</comment>
<dbReference type="PANTHER" id="PTHR30231:SF4">
    <property type="entry name" value="PROTEIN NEN2"/>
    <property type="match status" value="1"/>
</dbReference>
<dbReference type="GO" id="GO:0008408">
    <property type="term" value="F:3'-5' exonuclease activity"/>
    <property type="evidence" value="ECO:0007669"/>
    <property type="project" value="TreeGrafter"/>
</dbReference>
<dbReference type="EMBL" id="JACHGK010000003">
    <property type="protein sequence ID" value="MBB6444575.1"/>
    <property type="molecule type" value="Genomic_DNA"/>
</dbReference>
<dbReference type="NCBIfam" id="NF005836">
    <property type="entry name" value="PRK07740.1"/>
    <property type="match status" value="1"/>
</dbReference>
<proteinExistence type="predicted"/>
<dbReference type="InterPro" id="IPR036397">
    <property type="entry name" value="RNaseH_sf"/>
</dbReference>
<dbReference type="Pfam" id="PF00929">
    <property type="entry name" value="RNase_T"/>
    <property type="match status" value="1"/>
</dbReference>
<evidence type="ECO:0000256" key="3">
    <source>
        <dbReference type="ARBA" id="ARBA00022839"/>
    </source>
</evidence>
<dbReference type="InterPro" id="IPR012337">
    <property type="entry name" value="RNaseH-like_sf"/>
</dbReference>
<keyword evidence="2" id="KW-0378">Hydrolase</keyword>
<keyword evidence="1" id="KW-0540">Nuclease</keyword>
<protein>
    <submittedName>
        <fullName evidence="5">DNA polymerase-3 subunit epsilon</fullName>
        <ecNumber evidence="5">2.7.7.7</ecNumber>
    </submittedName>
</protein>
<accession>A0A7X0HRY5</accession>
<dbReference type="CDD" id="cd06127">
    <property type="entry name" value="DEDDh"/>
    <property type="match status" value="1"/>
</dbReference>
<sequence length="243" mass="27713">MAFEPFFHFVKGLQSRLNNSGSSGTYYGQSQQQMAYLRSLEKDKKQREALYVPLNQLEAVVFDIETSGFFPEKGDEMLSLGAVKVCGGVIQKEQLFYSLVHYEKPLSPEIASLTNLSGSQLKDAPPLGEVLSKFLNFVQGSTLVAHHANHEKSFLQSASRRIFRAPFKHRIVDTSFLYRIAEPKLNMVRLDEFCEHHDIPIINRHHALGDAILTAKLWTIYIEMVQRLGCKTLHDVYERVARL</sequence>
<dbReference type="Proteomes" id="UP000531594">
    <property type="component" value="Unassembled WGS sequence"/>
</dbReference>
<dbReference type="SUPFAM" id="SSF53098">
    <property type="entry name" value="Ribonuclease H-like"/>
    <property type="match status" value="1"/>
</dbReference>
<dbReference type="EC" id="2.7.7.7" evidence="5"/>
<keyword evidence="6" id="KW-1185">Reference proteome</keyword>
<evidence type="ECO:0000259" key="4">
    <source>
        <dbReference type="SMART" id="SM00479"/>
    </source>
</evidence>
<dbReference type="InterPro" id="IPR013520">
    <property type="entry name" value="Ribonucl_H"/>
</dbReference>
<keyword evidence="5" id="KW-0808">Transferase</keyword>
<reference evidence="5 6" key="1">
    <citation type="submission" date="2020-08" db="EMBL/GenBank/DDBJ databases">
        <title>Genomic Encyclopedia of Type Strains, Phase IV (KMG-IV): sequencing the most valuable type-strain genomes for metagenomic binning, comparative biology and taxonomic classification.</title>
        <authorList>
            <person name="Goeker M."/>
        </authorList>
    </citation>
    <scope>NUCLEOTIDE SEQUENCE [LARGE SCALE GENOMIC DNA]</scope>
    <source>
        <strain evidence="5 6">DSM 5391</strain>
    </source>
</reference>
<gene>
    <name evidence="5" type="ORF">HNR53_001184</name>
</gene>
<keyword evidence="3" id="KW-0269">Exonuclease</keyword>
<dbReference type="PANTHER" id="PTHR30231">
    <property type="entry name" value="DNA POLYMERASE III SUBUNIT EPSILON"/>
    <property type="match status" value="1"/>
</dbReference>
<dbReference type="SMART" id="SM00479">
    <property type="entry name" value="EXOIII"/>
    <property type="match status" value="1"/>
</dbReference>
<dbReference type="GO" id="GO:0003887">
    <property type="term" value="F:DNA-directed DNA polymerase activity"/>
    <property type="evidence" value="ECO:0007669"/>
    <property type="project" value="UniProtKB-EC"/>
</dbReference>
<dbReference type="RefSeq" id="WP_184523796.1">
    <property type="nucleotide sequence ID" value="NZ_JACHGK010000003.1"/>
</dbReference>
<evidence type="ECO:0000313" key="6">
    <source>
        <dbReference type="Proteomes" id="UP000531594"/>
    </source>
</evidence>
<dbReference type="FunFam" id="3.30.420.10:FF:000045">
    <property type="entry name" value="3'-5' exonuclease DinG"/>
    <property type="match status" value="1"/>
</dbReference>
<keyword evidence="5" id="KW-0548">Nucleotidyltransferase</keyword>
<organism evidence="5 6">
    <name type="scientific">Bacillus benzoevorans</name>
    <dbReference type="NCBI Taxonomy" id="1456"/>
    <lineage>
        <taxon>Bacteria</taxon>
        <taxon>Bacillati</taxon>
        <taxon>Bacillota</taxon>
        <taxon>Bacilli</taxon>
        <taxon>Bacillales</taxon>
        <taxon>Bacillaceae</taxon>
        <taxon>Bacillus</taxon>
    </lineage>
</organism>
<dbReference type="GO" id="GO:0005829">
    <property type="term" value="C:cytosol"/>
    <property type="evidence" value="ECO:0007669"/>
    <property type="project" value="TreeGrafter"/>
</dbReference>
<dbReference type="GO" id="GO:0003676">
    <property type="term" value="F:nucleic acid binding"/>
    <property type="evidence" value="ECO:0007669"/>
    <property type="project" value="InterPro"/>
</dbReference>
<evidence type="ECO:0000256" key="1">
    <source>
        <dbReference type="ARBA" id="ARBA00022722"/>
    </source>
</evidence>
<feature type="domain" description="Exonuclease" evidence="4">
    <location>
        <begin position="58"/>
        <end position="227"/>
    </location>
</feature>
<evidence type="ECO:0000256" key="2">
    <source>
        <dbReference type="ARBA" id="ARBA00022801"/>
    </source>
</evidence>
<evidence type="ECO:0000313" key="5">
    <source>
        <dbReference type="EMBL" id="MBB6444575.1"/>
    </source>
</evidence>